<name>A0A4Y2LAE4_ARAVE</name>
<gene>
    <name evidence="1" type="ORF">AVEN_38197_1</name>
</gene>
<accession>A0A4Y2LAE4</accession>
<dbReference type="AlphaFoldDB" id="A0A4Y2LAE4"/>
<comment type="caution">
    <text evidence="1">The sequence shown here is derived from an EMBL/GenBank/DDBJ whole genome shotgun (WGS) entry which is preliminary data.</text>
</comment>
<proteinExistence type="predicted"/>
<protein>
    <submittedName>
        <fullName evidence="1">Uncharacterized protein</fullName>
    </submittedName>
</protein>
<evidence type="ECO:0000313" key="1">
    <source>
        <dbReference type="EMBL" id="GBN11444.1"/>
    </source>
</evidence>
<dbReference type="Proteomes" id="UP000499080">
    <property type="component" value="Unassembled WGS sequence"/>
</dbReference>
<evidence type="ECO:0000313" key="2">
    <source>
        <dbReference type="Proteomes" id="UP000499080"/>
    </source>
</evidence>
<organism evidence="1 2">
    <name type="scientific">Araneus ventricosus</name>
    <name type="common">Orbweaver spider</name>
    <name type="synonym">Epeira ventricosa</name>
    <dbReference type="NCBI Taxonomy" id="182803"/>
    <lineage>
        <taxon>Eukaryota</taxon>
        <taxon>Metazoa</taxon>
        <taxon>Ecdysozoa</taxon>
        <taxon>Arthropoda</taxon>
        <taxon>Chelicerata</taxon>
        <taxon>Arachnida</taxon>
        <taxon>Araneae</taxon>
        <taxon>Araneomorphae</taxon>
        <taxon>Entelegynae</taxon>
        <taxon>Araneoidea</taxon>
        <taxon>Araneidae</taxon>
        <taxon>Araneus</taxon>
    </lineage>
</organism>
<keyword evidence="2" id="KW-1185">Reference proteome</keyword>
<reference evidence="1 2" key="1">
    <citation type="journal article" date="2019" name="Sci. Rep.">
        <title>Orb-weaving spider Araneus ventricosus genome elucidates the spidroin gene catalogue.</title>
        <authorList>
            <person name="Kono N."/>
            <person name="Nakamura H."/>
            <person name="Ohtoshi R."/>
            <person name="Moran D.A.P."/>
            <person name="Shinohara A."/>
            <person name="Yoshida Y."/>
            <person name="Fujiwara M."/>
            <person name="Mori M."/>
            <person name="Tomita M."/>
            <person name="Arakawa K."/>
        </authorList>
    </citation>
    <scope>NUCLEOTIDE SEQUENCE [LARGE SCALE GENOMIC DNA]</scope>
</reference>
<sequence length="124" mass="13571">MSSGLRFFRLLRNVGDLENEFEEKSMNVYKTRILQRANLDISISASSKLRTFKEYKSLVIAGPPWPGGRVPWGRKGSGQSPIPLEDPRSVWGLCTTTSYVAAFSRLCGVGFGEGAASSSVILVI</sequence>
<dbReference type="EMBL" id="BGPR01005575">
    <property type="protein sequence ID" value="GBN11444.1"/>
    <property type="molecule type" value="Genomic_DNA"/>
</dbReference>